<evidence type="ECO:0000313" key="10">
    <source>
        <dbReference type="EMBL" id="EGD77446.1"/>
    </source>
</evidence>
<evidence type="ECO:0000256" key="8">
    <source>
        <dbReference type="PIRSR" id="PIRSR037091-1"/>
    </source>
</evidence>
<evidence type="ECO:0000256" key="7">
    <source>
        <dbReference type="PIRNR" id="PIRNR037091"/>
    </source>
</evidence>
<evidence type="ECO:0000256" key="6">
    <source>
        <dbReference type="ARBA" id="ARBA00023176"/>
    </source>
</evidence>
<evidence type="ECO:0000313" key="11">
    <source>
        <dbReference type="Proteomes" id="UP000007799"/>
    </source>
</evidence>
<evidence type="ECO:0000259" key="9">
    <source>
        <dbReference type="SMART" id="SM00809"/>
    </source>
</evidence>
<dbReference type="Gene3D" id="3.30.310.10">
    <property type="entry name" value="TATA-Binding Protein"/>
    <property type="match status" value="1"/>
</dbReference>
<dbReference type="FunFam" id="1.25.10.10:FF:000020">
    <property type="entry name" value="AP-2 complex subunit alpha"/>
    <property type="match status" value="1"/>
</dbReference>
<feature type="binding site" evidence="8">
    <location>
        <begin position="7"/>
        <end position="8"/>
    </location>
    <ligand>
        <name>a 1,2-diacyl-sn-glycero-3-phospho-(1D-myo-inositol-3,4,5-trisphosphate)</name>
        <dbReference type="ChEBI" id="CHEBI:57836"/>
    </ligand>
</feature>
<comment type="function">
    <text evidence="7">Adaptins are components of the adaptor complexes which link clathrin to receptors in coated vesicles. Clathrin-associated protein complexes are believed to interact with the cytoplasmic tails of membrane proteins, leading to their selection and concentration.</text>
</comment>
<dbReference type="eggNOG" id="KOG1077">
    <property type="taxonomic scope" value="Eukaryota"/>
</dbReference>
<evidence type="ECO:0000256" key="5">
    <source>
        <dbReference type="ARBA" id="ARBA00023136"/>
    </source>
</evidence>
<feature type="binding site" evidence="8">
    <location>
        <begin position="53"/>
        <end position="57"/>
    </location>
    <ligand>
        <name>a 1,2-diacyl-sn-glycero-3-phospho-(1D-myo-inositol-3,4,5-trisphosphate)</name>
        <dbReference type="ChEBI" id="CHEBI:57836"/>
    </ligand>
</feature>
<dbReference type="FunCoup" id="F2UJZ7">
    <property type="interactions" value="1674"/>
</dbReference>
<evidence type="ECO:0000256" key="4">
    <source>
        <dbReference type="ARBA" id="ARBA00022927"/>
    </source>
</evidence>
<feature type="domain" description="Clathrin adaptor alpha/beta/gamma-adaptin appendage Ig-like subdomain" evidence="9">
    <location>
        <begin position="670"/>
        <end position="782"/>
    </location>
</feature>
<comment type="subcellular location">
    <subcellularLocation>
        <location evidence="1">Membrane</location>
        <location evidence="1">Coated pit</location>
        <topology evidence="1">Peripheral membrane protein</topology>
        <orientation evidence="1">Cytoplasmic side</orientation>
    </subcellularLocation>
</comment>
<dbReference type="SUPFAM" id="SSF48371">
    <property type="entry name" value="ARM repeat"/>
    <property type="match status" value="1"/>
</dbReference>
<dbReference type="Pfam" id="PF01602">
    <property type="entry name" value="Adaptin_N"/>
    <property type="match status" value="1"/>
</dbReference>
<dbReference type="OrthoDB" id="413467at2759"/>
<keyword evidence="2 7" id="KW-0813">Transport</keyword>
<dbReference type="SUPFAM" id="SSF49348">
    <property type="entry name" value="Clathrin adaptor appendage domain"/>
    <property type="match status" value="1"/>
</dbReference>
<dbReference type="OMA" id="PVLMHRY"/>
<dbReference type="KEGG" id="sre:PTSG_08542"/>
<protein>
    <recommendedName>
        <fullName evidence="7">AP-2 complex subunit alpha</fullName>
    </recommendedName>
</protein>
<dbReference type="Proteomes" id="UP000007799">
    <property type="component" value="Unassembled WGS sequence"/>
</dbReference>
<dbReference type="AlphaFoldDB" id="F2UJZ7"/>
<keyword evidence="4 7" id="KW-0653">Protein transport</keyword>
<dbReference type="InterPro" id="IPR017104">
    <property type="entry name" value="AP2_complex_asu"/>
</dbReference>
<dbReference type="InterPro" id="IPR012295">
    <property type="entry name" value="TBP_dom_sf"/>
</dbReference>
<dbReference type="STRING" id="946362.F2UJZ7"/>
<reference evidence="10" key="1">
    <citation type="submission" date="2009-08" db="EMBL/GenBank/DDBJ databases">
        <title>Annotation of Salpingoeca rosetta.</title>
        <authorList>
            <consortium name="The Broad Institute Genome Sequencing Platform"/>
            <person name="Russ C."/>
            <person name="Cuomo C."/>
            <person name="Burger G."/>
            <person name="Gray M.W."/>
            <person name="Holland P.W.H."/>
            <person name="King N."/>
            <person name="Lang F.B.F."/>
            <person name="Roger A.J."/>
            <person name="Ruiz-Trillo I."/>
            <person name="Young S.K."/>
            <person name="Zeng Q."/>
            <person name="Gargeya S."/>
            <person name="Alvarado L."/>
            <person name="Berlin A."/>
            <person name="Chapman S.B."/>
            <person name="Chen Z."/>
            <person name="Freedman E."/>
            <person name="Gellesch M."/>
            <person name="Goldberg J."/>
            <person name="Griggs A."/>
            <person name="Gujja S."/>
            <person name="Heilman E."/>
            <person name="Heiman D."/>
            <person name="Howarth C."/>
            <person name="Mehta T."/>
            <person name="Neiman D."/>
            <person name="Pearson M."/>
            <person name="Roberts A."/>
            <person name="Saif S."/>
            <person name="Shea T."/>
            <person name="Shenoy N."/>
            <person name="Sisk P."/>
            <person name="Stolte C."/>
            <person name="Sykes S."/>
            <person name="White J."/>
            <person name="Yandava C."/>
            <person name="Haas B."/>
            <person name="Nusbaum C."/>
            <person name="Birren B."/>
        </authorList>
    </citation>
    <scope>NUCLEOTIDE SEQUENCE [LARGE SCALE GENOMIC DNA]</scope>
    <source>
        <strain evidence="10">ATCC 50818</strain>
    </source>
</reference>
<dbReference type="GeneID" id="16070890"/>
<dbReference type="Pfam" id="PF02883">
    <property type="entry name" value="Alpha_adaptinC2"/>
    <property type="match status" value="1"/>
</dbReference>
<dbReference type="SMART" id="SM00809">
    <property type="entry name" value="Alpha_adaptinC2"/>
    <property type="match status" value="1"/>
</dbReference>
<evidence type="ECO:0000256" key="1">
    <source>
        <dbReference type="ARBA" id="ARBA00004277"/>
    </source>
</evidence>
<dbReference type="SUPFAM" id="SSF55711">
    <property type="entry name" value="Subdomain of clathrin and coatomer appendage domain"/>
    <property type="match status" value="1"/>
</dbReference>
<dbReference type="InterPro" id="IPR003164">
    <property type="entry name" value="Clathrin_a-adaptin_app_sub_C"/>
</dbReference>
<keyword evidence="5 7" id="KW-0472">Membrane</keyword>
<dbReference type="InterPro" id="IPR013041">
    <property type="entry name" value="Clathrin_app_Ig-like_sf"/>
</dbReference>
<evidence type="ECO:0000256" key="3">
    <source>
        <dbReference type="ARBA" id="ARBA00022583"/>
    </source>
</evidence>
<dbReference type="GO" id="GO:0030122">
    <property type="term" value="C:AP-2 adaptor complex"/>
    <property type="evidence" value="ECO:0007669"/>
    <property type="project" value="InterPro"/>
</dbReference>
<name>F2UJZ7_SALR5</name>
<feature type="binding site" evidence="8">
    <location>
        <position position="49"/>
    </location>
    <ligand>
        <name>a 1,2-diacyl-sn-glycero-3-phospho-(1D-myo-inositol-3,4,5-trisphosphate)</name>
        <dbReference type="ChEBI" id="CHEBI:57836"/>
    </ligand>
</feature>
<dbReference type="EMBL" id="GL832978">
    <property type="protein sequence ID" value="EGD77446.1"/>
    <property type="molecule type" value="Genomic_DNA"/>
</dbReference>
<gene>
    <name evidence="10" type="ORF">PTSG_08542</name>
</gene>
<dbReference type="InterPro" id="IPR011989">
    <property type="entry name" value="ARM-like"/>
</dbReference>
<keyword evidence="3 7" id="KW-0254">Endocytosis</keyword>
<dbReference type="RefSeq" id="XP_004990334.1">
    <property type="nucleotide sequence ID" value="XM_004990277.1"/>
</dbReference>
<dbReference type="GO" id="GO:0072583">
    <property type="term" value="P:clathrin-dependent endocytosis"/>
    <property type="evidence" value="ECO:0007669"/>
    <property type="project" value="InterPro"/>
</dbReference>
<dbReference type="InterPro" id="IPR009028">
    <property type="entry name" value="Coatomer/calthrin_app_sub_C"/>
</dbReference>
<dbReference type="InterPro" id="IPR008152">
    <property type="entry name" value="Clathrin_a/b/g-adaptin_app_Ig"/>
</dbReference>
<keyword evidence="6 7" id="KW-0168">Coated pit</keyword>
<organism evidence="11">
    <name type="scientific">Salpingoeca rosetta (strain ATCC 50818 / BSB-021)</name>
    <dbReference type="NCBI Taxonomy" id="946362"/>
    <lineage>
        <taxon>Eukaryota</taxon>
        <taxon>Choanoflagellata</taxon>
        <taxon>Craspedida</taxon>
        <taxon>Salpingoecidae</taxon>
        <taxon>Salpingoeca</taxon>
    </lineage>
</organism>
<proteinExistence type="inferred from homology"/>
<dbReference type="GO" id="GO:0006886">
    <property type="term" value="P:intracellular protein transport"/>
    <property type="evidence" value="ECO:0007669"/>
    <property type="project" value="UniProtKB-UniRule"/>
</dbReference>
<dbReference type="Gene3D" id="2.60.40.1230">
    <property type="match status" value="1"/>
</dbReference>
<sequence>MGKEDMRGLSHFIADIRASKSKEAELKRINKELANIRAKFGDKKGLTGYQKKKYVCKLIFMFLLGHEVEFGHMEAVNLLSSLHYSEKQMGYLFASVMLNEQHDLMRLVIQAIKTDLSSRNELNVSLALHCISNIGGKETASEVATLVQRLLVADESPNTVKKKAALAMLRLFREAPEQVAIAEYTPRVIQLLTSPDTGVVTSTASLLTALASANPDEYRSCVAVAINKLHRIVLARSEQEDYIYYSVPAPWLTVKLLRLLQLFPFPGQPTCCSRHVYVCVCVCLSVCLPVCDGRPTRVRIQYFNVNHACMFEAMNLIAHYDNNADLQIKACTLLGDFLIHKETNMRFLALESLSVMATTEYSHEAVKRHKSSVIRALKHESDPTVQRRAADVLYALCDSEAVERVVDELLNFLDHADYSVREELVLKIAILAERFVKDYSWYVDVMLRLIRRAGDHVAPEVWYRVIQVIVNRQDVQDYAAKTCFEALLDPAVHEAMVNVGGYVLGEFGHLIANDPNSSPVKQLEVIQMHYPMVSASTRALLLSTYVKLANLFPEIKSHVLQVLKTSHFLKNADAELQQRANEYVHLLQTSNTDVVPAVLEEMPPFSDAQTTLLQRLETKRTTVTEKTGTLAARKRQEGKKIELGEVSAAAHSAVPAKSETTVINNDPFFDKFTLVNDGVLYENPVLQIGVKSEFHGNLGRLTVFYGNRGDAPMTGVTTRAFVPNAPDALSIDARPIDATIPPGVQLQQQINVECVTYFSDAPVLEVSLKYQGRAVVLALKLPVMLNKFIEPLTAPMDAPTFFKKWNQLGGPPREVRQIIKAKEPIVLDQLHEKVVSFGLPTMPDIDPKPQNLVCAGIIHTTNAQIGTLLRVEPNVEAQMIRFTVRASVDAASVIVSNLLVSNF</sequence>
<dbReference type="Pfam" id="PF02296">
    <property type="entry name" value="Alpha_adaptin_C"/>
    <property type="match status" value="1"/>
</dbReference>
<dbReference type="Gene3D" id="1.25.10.10">
    <property type="entry name" value="Leucine-rich Repeat Variant"/>
    <property type="match status" value="1"/>
</dbReference>
<evidence type="ECO:0000256" key="2">
    <source>
        <dbReference type="ARBA" id="ARBA00022448"/>
    </source>
</evidence>
<accession>F2UJZ7</accession>
<comment type="similarity">
    <text evidence="7">Belongs to the adaptor complexes large subunit family.</text>
</comment>
<keyword evidence="11" id="KW-1185">Reference proteome</keyword>
<dbReference type="GO" id="GO:0035615">
    <property type="term" value="F:clathrin adaptor activity"/>
    <property type="evidence" value="ECO:0007669"/>
    <property type="project" value="InterPro"/>
</dbReference>
<dbReference type="PANTHER" id="PTHR22780">
    <property type="entry name" value="ADAPTIN, ALPHA/GAMMA/EPSILON"/>
    <property type="match status" value="1"/>
</dbReference>
<dbReference type="InterPro" id="IPR002553">
    <property type="entry name" value="Clathrin/coatomer_adapt-like_N"/>
</dbReference>
<feature type="binding site" evidence="8">
    <location>
        <position position="39"/>
    </location>
    <ligand>
        <name>a 1,2-diacyl-sn-glycero-3-phospho-(1D-myo-inositol-3,4,5-trisphosphate)</name>
        <dbReference type="ChEBI" id="CHEBI:57836"/>
    </ligand>
</feature>
<dbReference type="InterPro" id="IPR016024">
    <property type="entry name" value="ARM-type_fold"/>
</dbReference>
<dbReference type="InterPro" id="IPR050840">
    <property type="entry name" value="Adaptor_Complx_Large_Subunit"/>
</dbReference>
<dbReference type="InParanoid" id="F2UJZ7"/>
<dbReference type="PIRSF" id="PIRSF037091">
    <property type="entry name" value="AP2_complex_alpha"/>
    <property type="match status" value="1"/>
</dbReference>